<name>A0A346Y6D7_9ACTN</name>
<keyword evidence="1" id="KW-0614">Plasmid</keyword>
<sequence>MHPINVDHLASHHGIQYFREFVRGLPVTAGGPSRAFLHIRAERTDGEVTTLVRRSWRLPVGNPDQLDWTLAVQAATAGVNGDRIVWVAAHVDDPSEGGLADVRVSSHLTATADGMTGRRMPYRVLRVTDDGPVLVWSDTGVIVPRRRLRAAEHVLGNFIGEPTP</sequence>
<evidence type="ECO:0000313" key="1">
    <source>
        <dbReference type="EMBL" id="AXV10034.1"/>
    </source>
</evidence>
<dbReference type="RefSeq" id="WP_114594627.1">
    <property type="nucleotide sequence ID" value="NZ_CP031166.1"/>
</dbReference>
<geneLocation type="plasmid" evidence="2">
    <name>pedy32-46i</name>
</geneLocation>
<dbReference type="EMBL" id="CP031166">
    <property type="protein sequence ID" value="AXV10034.1"/>
    <property type="molecule type" value="Genomic_DNA"/>
</dbReference>
<gene>
    <name evidence="1" type="ORF">DVS28_b0264</name>
</gene>
<evidence type="ECO:0000313" key="2">
    <source>
        <dbReference type="Proteomes" id="UP000264006"/>
    </source>
</evidence>
<proteinExistence type="predicted"/>
<accession>A0A346Y6D7</accession>
<organism evidence="1 2">
    <name type="scientific">Euzebya pacifica</name>
    <dbReference type="NCBI Taxonomy" id="1608957"/>
    <lineage>
        <taxon>Bacteria</taxon>
        <taxon>Bacillati</taxon>
        <taxon>Actinomycetota</taxon>
        <taxon>Nitriliruptoria</taxon>
        <taxon>Euzebyales</taxon>
    </lineage>
</organism>
<dbReference type="Proteomes" id="UP000264006">
    <property type="component" value="Plasmid pEDY32-46I"/>
</dbReference>
<dbReference type="AlphaFoldDB" id="A0A346Y6D7"/>
<dbReference type="OrthoDB" id="4558647at2"/>
<protein>
    <submittedName>
        <fullName evidence="1">Uncharacterized protein</fullName>
    </submittedName>
</protein>
<reference evidence="1 2" key="1">
    <citation type="submission" date="2018-09" db="EMBL/GenBank/DDBJ databases">
        <title>Complete genome sequence of Euzebya sp. DY32-46 isolated from seawater of Pacific Ocean.</title>
        <authorList>
            <person name="Xu L."/>
            <person name="Wu Y.-H."/>
            <person name="Xu X.-W."/>
        </authorList>
    </citation>
    <scope>NUCLEOTIDE SEQUENCE [LARGE SCALE GENOMIC DNA]</scope>
    <source>
        <strain evidence="1 2">DY32-46</strain>
        <plasmid evidence="2">pedy32-46i</plasmid>
    </source>
</reference>
<keyword evidence="2" id="KW-1185">Reference proteome</keyword>
<dbReference type="KEGG" id="euz:DVS28_b0264"/>